<feature type="domain" description="HTH araC/xylS-type" evidence="4">
    <location>
        <begin position="186"/>
        <end position="284"/>
    </location>
</feature>
<keyword evidence="3" id="KW-0804">Transcription</keyword>
<proteinExistence type="predicted"/>
<keyword evidence="1" id="KW-0805">Transcription regulation</keyword>
<evidence type="ECO:0000313" key="5">
    <source>
        <dbReference type="EMBL" id="TDN95896.1"/>
    </source>
</evidence>
<dbReference type="InterPro" id="IPR018062">
    <property type="entry name" value="HTH_AraC-typ_CS"/>
</dbReference>
<comment type="caution">
    <text evidence="5">The sequence shown here is derived from an EMBL/GenBank/DDBJ whole genome shotgun (WGS) entry which is preliminary data.</text>
</comment>
<dbReference type="InterPro" id="IPR003313">
    <property type="entry name" value="AraC-bd"/>
</dbReference>
<name>A0A4R6GLF3_9BACT</name>
<protein>
    <submittedName>
        <fullName evidence="5">AraC-like DNA-binding protein</fullName>
    </submittedName>
</protein>
<dbReference type="GO" id="GO:0043565">
    <property type="term" value="F:sequence-specific DNA binding"/>
    <property type="evidence" value="ECO:0007669"/>
    <property type="project" value="InterPro"/>
</dbReference>
<dbReference type="EMBL" id="SNWI01000013">
    <property type="protein sequence ID" value="TDN95896.1"/>
    <property type="molecule type" value="Genomic_DNA"/>
</dbReference>
<dbReference type="SMART" id="SM00342">
    <property type="entry name" value="HTH_ARAC"/>
    <property type="match status" value="1"/>
</dbReference>
<dbReference type="InterPro" id="IPR009057">
    <property type="entry name" value="Homeodomain-like_sf"/>
</dbReference>
<dbReference type="Pfam" id="PF12833">
    <property type="entry name" value="HTH_18"/>
    <property type="match status" value="1"/>
</dbReference>
<dbReference type="GO" id="GO:0003700">
    <property type="term" value="F:DNA-binding transcription factor activity"/>
    <property type="evidence" value="ECO:0007669"/>
    <property type="project" value="InterPro"/>
</dbReference>
<evidence type="ECO:0000313" key="6">
    <source>
        <dbReference type="Proteomes" id="UP000294848"/>
    </source>
</evidence>
<organism evidence="5 6">
    <name type="scientific">Sunxiuqinia elliptica</name>
    <dbReference type="NCBI Taxonomy" id="655355"/>
    <lineage>
        <taxon>Bacteria</taxon>
        <taxon>Pseudomonadati</taxon>
        <taxon>Bacteroidota</taxon>
        <taxon>Bacteroidia</taxon>
        <taxon>Marinilabiliales</taxon>
        <taxon>Prolixibacteraceae</taxon>
        <taxon>Sunxiuqinia</taxon>
    </lineage>
</organism>
<dbReference type="Proteomes" id="UP000294848">
    <property type="component" value="Unassembled WGS sequence"/>
</dbReference>
<dbReference type="PANTHER" id="PTHR43280:SF28">
    <property type="entry name" value="HTH-TYPE TRANSCRIPTIONAL ACTIVATOR RHAS"/>
    <property type="match status" value="1"/>
</dbReference>
<dbReference type="PANTHER" id="PTHR43280">
    <property type="entry name" value="ARAC-FAMILY TRANSCRIPTIONAL REGULATOR"/>
    <property type="match status" value="1"/>
</dbReference>
<evidence type="ECO:0000256" key="1">
    <source>
        <dbReference type="ARBA" id="ARBA00023015"/>
    </source>
</evidence>
<dbReference type="SUPFAM" id="SSF51215">
    <property type="entry name" value="Regulatory protein AraC"/>
    <property type="match status" value="1"/>
</dbReference>
<dbReference type="PROSITE" id="PS01124">
    <property type="entry name" value="HTH_ARAC_FAMILY_2"/>
    <property type="match status" value="1"/>
</dbReference>
<sequence length="286" mass="33311">MHIEKIGRSINFQLRNIALLKFSADSRYNNIVSPFTRLYLITKGTGQLVLDSKKYELTAGHMYLVPSFAPCSYFFHKDLAHYYIHFSMEMPSGLTPYNLYSISKQVKATALDEVLFQRCVELNPGSELPHHDPNVYQSKPWVNKQMRFNSMGHYLETTGIIRQLFSRFISDELNTDISQLTNHNMQVILKYIQENIANEIHVIKLAEIACLSKDHFTRLFKSITGLPPSEFIILKRIEKAKLLLLTTDYPLDEIITQTGFKTSAYFCRIFKQWTSYTPMAFRKNRE</sequence>
<dbReference type="Gene3D" id="1.10.10.60">
    <property type="entry name" value="Homeodomain-like"/>
    <property type="match status" value="2"/>
</dbReference>
<gene>
    <name evidence="5" type="ORF">DET52_113120</name>
</gene>
<dbReference type="AlphaFoldDB" id="A0A4R6GLF3"/>
<evidence type="ECO:0000256" key="2">
    <source>
        <dbReference type="ARBA" id="ARBA00023125"/>
    </source>
</evidence>
<dbReference type="RefSeq" id="WP_133466999.1">
    <property type="nucleotide sequence ID" value="NZ_SNWV01000002.1"/>
</dbReference>
<evidence type="ECO:0000259" key="4">
    <source>
        <dbReference type="PROSITE" id="PS01124"/>
    </source>
</evidence>
<dbReference type="OrthoDB" id="1007602at2"/>
<dbReference type="InterPro" id="IPR014710">
    <property type="entry name" value="RmlC-like_jellyroll"/>
</dbReference>
<dbReference type="InterPro" id="IPR037923">
    <property type="entry name" value="HTH-like"/>
</dbReference>
<dbReference type="PROSITE" id="PS00041">
    <property type="entry name" value="HTH_ARAC_FAMILY_1"/>
    <property type="match status" value="1"/>
</dbReference>
<evidence type="ECO:0000256" key="3">
    <source>
        <dbReference type="ARBA" id="ARBA00023163"/>
    </source>
</evidence>
<dbReference type="InterPro" id="IPR018060">
    <property type="entry name" value="HTH_AraC"/>
</dbReference>
<reference evidence="5 6" key="1">
    <citation type="submission" date="2019-03" db="EMBL/GenBank/DDBJ databases">
        <title>Freshwater and sediment microbial communities from various areas in North America, analyzing microbe dynamics in response to fracking.</title>
        <authorList>
            <person name="Lamendella R."/>
        </authorList>
    </citation>
    <scope>NUCLEOTIDE SEQUENCE [LARGE SCALE GENOMIC DNA]</scope>
    <source>
        <strain evidence="5 6">114D</strain>
    </source>
</reference>
<dbReference type="Pfam" id="PF02311">
    <property type="entry name" value="AraC_binding"/>
    <property type="match status" value="1"/>
</dbReference>
<dbReference type="Gene3D" id="2.60.120.10">
    <property type="entry name" value="Jelly Rolls"/>
    <property type="match status" value="1"/>
</dbReference>
<dbReference type="SUPFAM" id="SSF46689">
    <property type="entry name" value="Homeodomain-like"/>
    <property type="match status" value="2"/>
</dbReference>
<accession>A0A4R6GLF3</accession>
<keyword evidence="2 5" id="KW-0238">DNA-binding</keyword>